<organism evidence="2 3">
    <name type="scientific">Gordonia aquimaris</name>
    <dbReference type="NCBI Taxonomy" id="2984863"/>
    <lineage>
        <taxon>Bacteria</taxon>
        <taxon>Bacillati</taxon>
        <taxon>Actinomycetota</taxon>
        <taxon>Actinomycetes</taxon>
        <taxon>Mycobacteriales</taxon>
        <taxon>Gordoniaceae</taxon>
        <taxon>Gordonia</taxon>
    </lineage>
</organism>
<evidence type="ECO:0000313" key="2">
    <source>
        <dbReference type="EMBL" id="MCX2966444.1"/>
    </source>
</evidence>
<evidence type="ECO:0000313" key="3">
    <source>
        <dbReference type="Proteomes" id="UP001143347"/>
    </source>
</evidence>
<dbReference type="RefSeq" id="WP_266063331.1">
    <property type="nucleotide sequence ID" value="NZ_JAPKFM010000027.1"/>
</dbReference>
<gene>
    <name evidence="2" type="ORF">OSB52_20380</name>
</gene>
<keyword evidence="1" id="KW-0812">Transmembrane</keyword>
<feature type="transmembrane region" description="Helical" evidence="1">
    <location>
        <begin position="61"/>
        <end position="87"/>
    </location>
</feature>
<dbReference type="AlphaFoldDB" id="A0A9X3D778"/>
<dbReference type="EMBL" id="JAPKFM010000027">
    <property type="protein sequence ID" value="MCX2966444.1"/>
    <property type="molecule type" value="Genomic_DNA"/>
</dbReference>
<feature type="transmembrane region" description="Helical" evidence="1">
    <location>
        <begin position="172"/>
        <end position="192"/>
    </location>
</feature>
<keyword evidence="1" id="KW-1133">Transmembrane helix</keyword>
<feature type="transmembrane region" description="Helical" evidence="1">
    <location>
        <begin position="21"/>
        <end position="39"/>
    </location>
</feature>
<reference evidence="2" key="1">
    <citation type="submission" date="2022-10" db="EMBL/GenBank/DDBJ databases">
        <title>WGS of marine actinomycetes from Thailand.</title>
        <authorList>
            <person name="Thawai C."/>
        </authorList>
    </citation>
    <scope>NUCLEOTIDE SEQUENCE</scope>
    <source>
        <strain evidence="2">SW21</strain>
    </source>
</reference>
<comment type="caution">
    <text evidence="2">The sequence shown here is derived from an EMBL/GenBank/DDBJ whole genome shotgun (WGS) entry which is preliminary data.</text>
</comment>
<dbReference type="InterPro" id="IPR025495">
    <property type="entry name" value="DUF4386"/>
</dbReference>
<dbReference type="Proteomes" id="UP001143347">
    <property type="component" value="Unassembled WGS sequence"/>
</dbReference>
<keyword evidence="3" id="KW-1185">Reference proteome</keyword>
<evidence type="ECO:0000256" key="1">
    <source>
        <dbReference type="SAM" id="Phobius"/>
    </source>
</evidence>
<feature type="transmembrane region" description="Helical" evidence="1">
    <location>
        <begin position="99"/>
        <end position="123"/>
    </location>
</feature>
<keyword evidence="1" id="KW-0472">Membrane</keyword>
<accession>A0A9X3D778</accession>
<feature type="transmembrane region" description="Helical" evidence="1">
    <location>
        <begin position="143"/>
        <end position="160"/>
    </location>
</feature>
<proteinExistence type="predicted"/>
<protein>
    <submittedName>
        <fullName evidence="2">DUF4386 domain-containing protein</fullName>
    </submittedName>
</protein>
<name>A0A9X3D778_9ACTN</name>
<feature type="transmembrane region" description="Helical" evidence="1">
    <location>
        <begin position="204"/>
        <end position="224"/>
    </location>
</feature>
<dbReference type="Pfam" id="PF14329">
    <property type="entry name" value="DUF4386"/>
    <property type="match status" value="1"/>
</dbReference>
<sequence>MTAPSTPRHETSVRSAARWAGLGYLAIFALAMFANFFVLERVFDPADAQATLDGVAANGGLLRWGIIAFAAVFLVDIVVAWALYVLFRPVHRDLSLLAAWARLTYTVFLGVGLVFAVAALLIAENSTEATAADVQLAMRSFEMTWLIGLTAFGVHLIVLARLMSVSAGAPRWLTVALTVAGVAYIVDTGAHILLADYASYADTFLVIVAVPSVVGELGLTVWLLRIAAHRTATPAATSLEAERVSTTVS</sequence>